<reference evidence="1 2" key="1">
    <citation type="journal article" date="2024" name="BMC Genomics">
        <title>De novo assembly and annotation of Popillia japonica's genome with initial clues to its potential as an invasive pest.</title>
        <authorList>
            <person name="Cucini C."/>
            <person name="Boschi S."/>
            <person name="Funari R."/>
            <person name="Cardaioli E."/>
            <person name="Iannotti N."/>
            <person name="Marturano G."/>
            <person name="Paoli F."/>
            <person name="Bruttini M."/>
            <person name="Carapelli A."/>
            <person name="Frati F."/>
            <person name="Nardi F."/>
        </authorList>
    </citation>
    <scope>NUCLEOTIDE SEQUENCE [LARGE SCALE GENOMIC DNA]</scope>
    <source>
        <strain evidence="1">DMR45628</strain>
    </source>
</reference>
<dbReference type="AlphaFoldDB" id="A0AAW1LDZ2"/>
<keyword evidence="2" id="KW-1185">Reference proteome</keyword>
<dbReference type="Gene3D" id="2.40.30.10">
    <property type="entry name" value="Translation factors"/>
    <property type="match status" value="1"/>
</dbReference>
<dbReference type="InterPro" id="IPR027417">
    <property type="entry name" value="P-loop_NTPase"/>
</dbReference>
<proteinExistence type="predicted"/>
<sequence>MAKQANVPILVAINKIDARNADIYRTKRMLVEAGIQAENQLTEVLVLQAKLLNVMADPIGLVDIHRGKLCTAIVQRGRIISEVSPGYPAELYGWKYLPSTGELVVEVKNEKQAKSAFRAGEQRMQKLFLQKNNTIWENIAKNCNIIEA</sequence>
<dbReference type="Gene3D" id="3.40.50.300">
    <property type="entry name" value="P-loop containing nucleotide triphosphate hydrolases"/>
    <property type="match status" value="1"/>
</dbReference>
<name>A0AAW1LDZ2_POPJA</name>
<protein>
    <submittedName>
        <fullName evidence="1">Uncharacterized protein</fullName>
    </submittedName>
</protein>
<evidence type="ECO:0000313" key="1">
    <source>
        <dbReference type="EMBL" id="KAK9731952.1"/>
    </source>
</evidence>
<evidence type="ECO:0000313" key="2">
    <source>
        <dbReference type="Proteomes" id="UP001458880"/>
    </source>
</evidence>
<gene>
    <name evidence="1" type="ORF">QE152_g13245</name>
</gene>
<dbReference type="Proteomes" id="UP001458880">
    <property type="component" value="Unassembled WGS sequence"/>
</dbReference>
<accession>A0AAW1LDZ2</accession>
<comment type="caution">
    <text evidence="1">The sequence shown here is derived from an EMBL/GenBank/DDBJ whole genome shotgun (WGS) entry which is preliminary data.</text>
</comment>
<organism evidence="1 2">
    <name type="scientific">Popillia japonica</name>
    <name type="common">Japanese beetle</name>
    <dbReference type="NCBI Taxonomy" id="7064"/>
    <lineage>
        <taxon>Eukaryota</taxon>
        <taxon>Metazoa</taxon>
        <taxon>Ecdysozoa</taxon>
        <taxon>Arthropoda</taxon>
        <taxon>Hexapoda</taxon>
        <taxon>Insecta</taxon>
        <taxon>Pterygota</taxon>
        <taxon>Neoptera</taxon>
        <taxon>Endopterygota</taxon>
        <taxon>Coleoptera</taxon>
        <taxon>Polyphaga</taxon>
        <taxon>Scarabaeiformia</taxon>
        <taxon>Scarabaeidae</taxon>
        <taxon>Rutelinae</taxon>
        <taxon>Popillia</taxon>
    </lineage>
</organism>
<dbReference type="EMBL" id="JASPKY010000124">
    <property type="protein sequence ID" value="KAK9731952.1"/>
    <property type="molecule type" value="Genomic_DNA"/>
</dbReference>